<gene>
    <name evidence="1" type="ORF">FCN18_12745</name>
</gene>
<name>A0ABY2S7J4_9PSEU</name>
<dbReference type="Proteomes" id="UP000309992">
    <property type="component" value="Unassembled WGS sequence"/>
</dbReference>
<evidence type="ECO:0008006" key="3">
    <source>
        <dbReference type="Google" id="ProtNLM"/>
    </source>
</evidence>
<proteinExistence type="predicted"/>
<dbReference type="EMBL" id="SWMS01000005">
    <property type="protein sequence ID" value="TKG71673.1"/>
    <property type="molecule type" value="Genomic_DNA"/>
</dbReference>
<evidence type="ECO:0000313" key="1">
    <source>
        <dbReference type="EMBL" id="TKG71673.1"/>
    </source>
</evidence>
<keyword evidence="2" id="KW-1185">Reference proteome</keyword>
<reference evidence="1 2" key="1">
    <citation type="journal article" date="2015" name="Antonie Van Leeuwenhoek">
        <title>Prauserella endophytica sp. nov., an endophytic actinobacterium isolated from Tamarix taklamakanensis.</title>
        <authorList>
            <person name="Liu J.M."/>
            <person name="Habden X."/>
            <person name="Guo L."/>
            <person name="Tuo L."/>
            <person name="Jiang Z.K."/>
            <person name="Liu S.W."/>
            <person name="Liu X.F."/>
            <person name="Chen L."/>
            <person name="Li R.F."/>
            <person name="Zhang Y.Q."/>
            <person name="Sun C.H."/>
        </authorList>
    </citation>
    <scope>NUCLEOTIDE SEQUENCE [LARGE SCALE GENOMIC DNA]</scope>
    <source>
        <strain evidence="1 2">CGMCC 4.7182</strain>
    </source>
</reference>
<accession>A0ABY2S7J4</accession>
<comment type="caution">
    <text evidence="1">The sequence shown here is derived from an EMBL/GenBank/DDBJ whole genome shotgun (WGS) entry which is preliminary data.</text>
</comment>
<evidence type="ECO:0000313" key="2">
    <source>
        <dbReference type="Proteomes" id="UP000309992"/>
    </source>
</evidence>
<sequence>MDPAYAGLRDRALAQTLTAEDAAEPNGLDPLERLTCRTHRRWVHECIASPQHVFVVTGHRWCRDCSTAANVAVDQLTWHVSVSCPRCGRSPEGAATRQIVRTCRASMAAAAQGRIEADADAA</sequence>
<organism evidence="1 2">
    <name type="scientific">Prauserella endophytica</name>
    <dbReference type="NCBI Taxonomy" id="1592324"/>
    <lineage>
        <taxon>Bacteria</taxon>
        <taxon>Bacillati</taxon>
        <taxon>Actinomycetota</taxon>
        <taxon>Actinomycetes</taxon>
        <taxon>Pseudonocardiales</taxon>
        <taxon>Pseudonocardiaceae</taxon>
        <taxon>Prauserella</taxon>
        <taxon>Prauserella coralliicola group</taxon>
    </lineage>
</organism>
<protein>
    <recommendedName>
        <fullName evidence="3">Transposase</fullName>
    </recommendedName>
</protein>